<evidence type="ECO:0000313" key="1">
    <source>
        <dbReference type="EMBL" id="OJH49474.1"/>
    </source>
</evidence>
<evidence type="ECO:0000313" key="4">
    <source>
        <dbReference type="Proteomes" id="UP000185713"/>
    </source>
</evidence>
<evidence type="ECO:0000313" key="5">
    <source>
        <dbReference type="Proteomes" id="UP000193969"/>
    </source>
</evidence>
<reference evidence="5" key="3">
    <citation type="submission" date="2017-04" db="EMBL/GenBank/DDBJ databases">
        <authorList>
            <person name="Varghese N."/>
            <person name="Submissions S."/>
        </authorList>
    </citation>
    <scope>NUCLEOTIDE SEQUENCE [LARGE SCALE GENOMIC DNA]</scope>
    <source>
        <strain evidence="5">FDF-1</strain>
    </source>
</reference>
<evidence type="ECO:0000313" key="6">
    <source>
        <dbReference type="Proteomes" id="UP000278252"/>
    </source>
</evidence>
<sequence>MKCFECEKENKKTDTIGICIICGRGICEEHYVREKVPVWEGEYEIRLKCMGDACEIDDMQPLLKIICNPCHEALTENS</sequence>
<accession>A0A1L9C4L6</accession>
<evidence type="ECO:0000313" key="3">
    <source>
        <dbReference type="EMBL" id="SMH40703.1"/>
    </source>
</evidence>
<dbReference type="AlphaFoldDB" id="A0A1L9C4L6"/>
<keyword evidence="5" id="KW-1185">Reference proteome</keyword>
<organism evidence="1 4">
    <name type="scientific">Methanohalophilus portucalensis FDF-1</name>
    <dbReference type="NCBI Taxonomy" id="523843"/>
    <lineage>
        <taxon>Archaea</taxon>
        <taxon>Methanobacteriati</taxon>
        <taxon>Methanobacteriota</taxon>
        <taxon>Stenosarchaea group</taxon>
        <taxon>Methanomicrobia</taxon>
        <taxon>Methanosarcinales</taxon>
        <taxon>Methanosarcinaceae</taxon>
        <taxon>Methanohalophilus</taxon>
    </lineage>
</organism>
<dbReference type="EMBL" id="RJJH01000010">
    <property type="protein sequence ID" value="RNI11432.1"/>
    <property type="molecule type" value="Genomic_DNA"/>
</dbReference>
<reference evidence="1 4" key="1">
    <citation type="submission" date="2014-12" db="EMBL/GenBank/DDBJ databases">
        <title>The genome sequence of Methanohalophilus portucalensis strain FDF1.</title>
        <authorList>
            <person name="Lai M.-C."/>
            <person name="Lai S.-J."/>
        </authorList>
    </citation>
    <scope>NUCLEOTIDE SEQUENCE [LARGE SCALE GENOMIC DNA]</scope>
    <source>
        <strain evidence="1 4">FDF-1</strain>
    </source>
</reference>
<dbReference type="Pfam" id="PF09947">
    <property type="entry name" value="DUF2180"/>
    <property type="match status" value="1"/>
</dbReference>
<protein>
    <submittedName>
        <fullName evidence="2">DUF2180 family protein</fullName>
    </submittedName>
</protein>
<gene>
    <name evidence="2" type="ORF">EFE41_04200</name>
    <name evidence="1" type="ORF">MPF_1341</name>
    <name evidence="3" type="ORF">SAMN06264941_1534</name>
</gene>
<reference evidence="2 6" key="4">
    <citation type="submission" date="2018-10" db="EMBL/GenBank/DDBJ databases">
        <title>Cultivation of a novel Methanohalophilus strain from Kebrit Deep of the Red Sea and a genomic comparison of members of the genus Methanohalophilus.</title>
        <authorList>
            <person name="Guan Y."/>
            <person name="Ngugi D.K."/>
            <person name="Stingl U."/>
        </authorList>
    </citation>
    <scope>NUCLEOTIDE SEQUENCE [LARGE SCALE GENOMIC DNA]</scope>
    <source>
        <strain evidence="2 6">DSM 7471</strain>
    </source>
</reference>
<dbReference type="OrthoDB" id="144466at2157"/>
<dbReference type="RefSeq" id="WP_072360259.1">
    <property type="nucleotide sequence ID" value="NZ_FXBN01000003.1"/>
</dbReference>
<dbReference type="Proteomes" id="UP000185713">
    <property type="component" value="Unassembled WGS sequence"/>
</dbReference>
<dbReference type="Proteomes" id="UP000193969">
    <property type="component" value="Unassembled WGS sequence"/>
</dbReference>
<reference evidence="3" key="2">
    <citation type="submission" date="2017-04" db="EMBL/GenBank/DDBJ databases">
        <authorList>
            <person name="Afonso C.L."/>
            <person name="Miller P.J."/>
            <person name="Scott M.A."/>
            <person name="Spackman E."/>
            <person name="Goraichik I."/>
            <person name="Dimitrov K.M."/>
            <person name="Suarez D.L."/>
            <person name="Swayne D.E."/>
        </authorList>
    </citation>
    <scope>NUCLEOTIDE SEQUENCE [LARGE SCALE GENOMIC DNA]</scope>
    <source>
        <strain evidence="3">FDF-1</strain>
    </source>
</reference>
<proteinExistence type="predicted"/>
<dbReference type="InterPro" id="IPR017211">
    <property type="entry name" value="UCP037465_Znf"/>
</dbReference>
<name>A0A1L9C4L6_9EURY</name>
<evidence type="ECO:0000313" key="2">
    <source>
        <dbReference type="EMBL" id="RNI11432.1"/>
    </source>
</evidence>
<dbReference type="EMBL" id="FXBN01000003">
    <property type="protein sequence ID" value="SMH40703.1"/>
    <property type="molecule type" value="Genomic_DNA"/>
</dbReference>
<dbReference type="EMBL" id="JWTK01000003">
    <property type="protein sequence ID" value="OJH49474.1"/>
    <property type="molecule type" value="Genomic_DNA"/>
</dbReference>
<dbReference type="Proteomes" id="UP000278252">
    <property type="component" value="Unassembled WGS sequence"/>
</dbReference>
<dbReference type="STRING" id="523843.SAMN06264941_1534"/>